<comment type="caution">
    <text evidence="2">The sequence shown here is derived from an EMBL/GenBank/DDBJ whole genome shotgun (WGS) entry which is preliminary data.</text>
</comment>
<keyword evidence="3" id="KW-1185">Reference proteome</keyword>
<evidence type="ECO:0000313" key="2">
    <source>
        <dbReference type="EMBL" id="MBW0574304.1"/>
    </source>
</evidence>
<protein>
    <submittedName>
        <fullName evidence="2">Uncharacterized protein</fullName>
    </submittedName>
</protein>
<dbReference type="Proteomes" id="UP000765509">
    <property type="component" value="Unassembled WGS sequence"/>
</dbReference>
<feature type="region of interest" description="Disordered" evidence="1">
    <location>
        <begin position="50"/>
        <end position="69"/>
    </location>
</feature>
<evidence type="ECO:0000256" key="1">
    <source>
        <dbReference type="SAM" id="MobiDB-lite"/>
    </source>
</evidence>
<evidence type="ECO:0000313" key="3">
    <source>
        <dbReference type="Proteomes" id="UP000765509"/>
    </source>
</evidence>
<gene>
    <name evidence="2" type="ORF">O181_114019</name>
</gene>
<organism evidence="2 3">
    <name type="scientific">Austropuccinia psidii MF-1</name>
    <dbReference type="NCBI Taxonomy" id="1389203"/>
    <lineage>
        <taxon>Eukaryota</taxon>
        <taxon>Fungi</taxon>
        <taxon>Dikarya</taxon>
        <taxon>Basidiomycota</taxon>
        <taxon>Pucciniomycotina</taxon>
        <taxon>Pucciniomycetes</taxon>
        <taxon>Pucciniales</taxon>
        <taxon>Sphaerophragmiaceae</taxon>
        <taxon>Austropuccinia</taxon>
    </lineage>
</organism>
<accession>A0A9Q3K4L8</accession>
<dbReference type="EMBL" id="AVOT02093909">
    <property type="protein sequence ID" value="MBW0574304.1"/>
    <property type="molecule type" value="Genomic_DNA"/>
</dbReference>
<dbReference type="AlphaFoldDB" id="A0A9Q3K4L8"/>
<sequence>MSSGDCCYGSCFEDFITAFPAKEVERMIFCDPSPAPHNTSLLDWALASTRDPSSPPDLASFLQDSSPSYSEEIPESEMAFYAFIEGKYDPWLFVPNPFDNFLGKKTSTSSSVNSMRSHPVS</sequence>
<name>A0A9Q3K4L8_9BASI</name>
<reference evidence="2" key="1">
    <citation type="submission" date="2021-03" db="EMBL/GenBank/DDBJ databases">
        <title>Draft genome sequence of rust myrtle Austropuccinia psidii MF-1, a brazilian biotype.</title>
        <authorList>
            <person name="Quecine M.C."/>
            <person name="Pachon D.M.R."/>
            <person name="Bonatelli M.L."/>
            <person name="Correr F.H."/>
            <person name="Franceschini L.M."/>
            <person name="Leite T.F."/>
            <person name="Margarido G.R.A."/>
            <person name="Almeida C.A."/>
            <person name="Ferrarezi J.A."/>
            <person name="Labate C.A."/>
        </authorList>
    </citation>
    <scope>NUCLEOTIDE SEQUENCE</scope>
    <source>
        <strain evidence="2">MF-1</strain>
    </source>
</reference>
<proteinExistence type="predicted"/>